<evidence type="ECO:0000256" key="5">
    <source>
        <dbReference type="SAM" id="MobiDB-lite"/>
    </source>
</evidence>
<dbReference type="RefSeq" id="WP_006215403.1">
    <property type="nucleotide sequence ID" value="NZ_ANHZ02000019.1"/>
</dbReference>
<keyword evidence="6" id="KW-0812">Transmembrane</keyword>
<keyword evidence="6" id="KW-1133">Transmembrane helix</keyword>
<feature type="transmembrane region" description="Helical" evidence="6">
    <location>
        <begin position="257"/>
        <end position="274"/>
    </location>
</feature>
<accession>M2XT19</accession>
<evidence type="ECO:0000256" key="3">
    <source>
        <dbReference type="ARBA" id="ARBA00022729"/>
    </source>
</evidence>
<comment type="caution">
    <text evidence="9">The sequence shown here is derived from an EMBL/GenBank/DDBJ whole genome shotgun (WGS) entry which is preliminary data.</text>
</comment>
<sequence length="280" mass="28193">MKKTTATTALAATIGLSAWTMTAAFAVAPAPAPADPAEAAPEDVQAPLEDGIVDESGATAPAAEEIVIPDWARDLENNVSCADAVGTPYQDNVLKPGWPSILDADGDGIMCESNGDDDAARAPSLDPWEGAGPPLPVGYVYPNCDTAFAVSGRPYPFPMFMQFTGPHLDIDGDGMACETNGDDDAAFTGVIHEAPLVTEPVAPAPAPEMPTGEAPTAEAPAAQAPAAAASAAEGSQVEEVPVGGADTGVSESPSRTGLLAGGAIAALVGGGLLLRRARRH</sequence>
<feature type="compositionally biased region" description="Low complexity" evidence="5">
    <location>
        <begin position="209"/>
        <end position="240"/>
    </location>
</feature>
<evidence type="ECO:0000313" key="9">
    <source>
        <dbReference type="EMBL" id="EME35973.1"/>
    </source>
</evidence>
<dbReference type="PROSITE" id="PS50847">
    <property type="entry name" value="GRAM_POS_ANCHORING"/>
    <property type="match status" value="1"/>
</dbReference>
<dbReference type="Proteomes" id="UP000009877">
    <property type="component" value="Unassembled WGS sequence"/>
</dbReference>
<keyword evidence="3 7" id="KW-0732">Signal</keyword>
<feature type="region of interest" description="Disordered" evidence="5">
    <location>
        <begin position="201"/>
        <end position="254"/>
    </location>
</feature>
<proteinExistence type="predicted"/>
<feature type="signal peptide" evidence="7">
    <location>
        <begin position="1"/>
        <end position="26"/>
    </location>
</feature>
<organism evidence="9 10">
    <name type="scientific">Kocuria palustris PEL</name>
    <dbReference type="NCBI Taxonomy" id="1236550"/>
    <lineage>
        <taxon>Bacteria</taxon>
        <taxon>Bacillati</taxon>
        <taxon>Actinomycetota</taxon>
        <taxon>Actinomycetes</taxon>
        <taxon>Micrococcales</taxon>
        <taxon>Micrococcaceae</taxon>
        <taxon>Kocuria</taxon>
    </lineage>
</organism>
<keyword evidence="10" id="KW-1185">Reference proteome</keyword>
<evidence type="ECO:0000256" key="1">
    <source>
        <dbReference type="ARBA" id="ARBA00022512"/>
    </source>
</evidence>
<evidence type="ECO:0000259" key="8">
    <source>
        <dbReference type="PROSITE" id="PS50847"/>
    </source>
</evidence>
<evidence type="ECO:0000256" key="2">
    <source>
        <dbReference type="ARBA" id="ARBA00022525"/>
    </source>
</evidence>
<keyword evidence="2" id="KW-0964">Secreted</keyword>
<dbReference type="InterPro" id="IPR019931">
    <property type="entry name" value="LPXTG_anchor"/>
</dbReference>
<evidence type="ECO:0000256" key="6">
    <source>
        <dbReference type="SAM" id="Phobius"/>
    </source>
</evidence>
<evidence type="ECO:0000256" key="4">
    <source>
        <dbReference type="ARBA" id="ARBA00023088"/>
    </source>
</evidence>
<gene>
    <name evidence="9" type="ORF">C884_00974</name>
</gene>
<keyword evidence="6" id="KW-0472">Membrane</keyword>
<evidence type="ECO:0000313" key="10">
    <source>
        <dbReference type="Proteomes" id="UP000009877"/>
    </source>
</evidence>
<feature type="domain" description="Gram-positive cocci surface proteins LPxTG" evidence="8">
    <location>
        <begin position="244"/>
        <end position="280"/>
    </location>
</feature>
<evidence type="ECO:0000256" key="7">
    <source>
        <dbReference type="SAM" id="SignalP"/>
    </source>
</evidence>
<dbReference type="InterPro" id="IPR008613">
    <property type="entry name" value="Excalibur_Ca-bd_domain"/>
</dbReference>
<dbReference type="SMART" id="SM00894">
    <property type="entry name" value="Excalibur"/>
    <property type="match status" value="2"/>
</dbReference>
<dbReference type="AlphaFoldDB" id="M2XT19"/>
<keyword evidence="4" id="KW-0572">Peptidoglycan-anchor</keyword>
<reference evidence="9 10" key="1">
    <citation type="journal article" date="2014" name="Genome Announc.">
        <title>Draft Genome Sequence of Kocuria palustris PEL.</title>
        <authorList>
            <person name="Sharma G."/>
            <person name="Khatri I."/>
            <person name="Subramanian S."/>
        </authorList>
    </citation>
    <scope>NUCLEOTIDE SEQUENCE [LARGE SCALE GENOMIC DNA]</scope>
    <source>
        <strain evidence="9 10">PEL</strain>
    </source>
</reference>
<dbReference type="EMBL" id="ANHZ02000019">
    <property type="protein sequence ID" value="EME35973.1"/>
    <property type="molecule type" value="Genomic_DNA"/>
</dbReference>
<feature type="chain" id="PRO_5004029675" description="Gram-positive cocci surface proteins LPxTG domain-containing protein" evidence="7">
    <location>
        <begin position="27"/>
        <end position="280"/>
    </location>
</feature>
<protein>
    <recommendedName>
        <fullName evidence="8">Gram-positive cocci surface proteins LPxTG domain-containing protein</fullName>
    </recommendedName>
</protein>
<name>M2XT19_9MICC</name>
<keyword evidence="1" id="KW-0134">Cell wall</keyword>